<keyword evidence="8" id="KW-1185">Reference proteome</keyword>
<sequence length="564" mass="63685">MKRGGKTKKKNQGGLGSALINSKTKRRQKTGEGNHGPTKYQFPDTDIAPEDRLRSMTDDYTLGDFVTEAKLNGRSFEALKGHVRIVDREQLTKEAFESLYRTPEQIETENRLRNRLIIPRRPKWDENTTAEELHELETAEIIEWRRALSVLEEQDNVVLSPFEKNPEVWKELWRVLERSQVAVYIIDSRDPMAFFSYDFIKYMNELDLPILIALNKADLVPQPIRDEWAKYFNSIQTIISEDESDNDSDIIDNETENNNNNNDNNDTNNDNDNTNDNSDALNNEKTNQKTKFSFHFEFVSTIQSRTEGVLTPKELVLKAKTLAKSPGRDGKVTVGFVGFPNVGKSSMLNSAVGRICVRSSMTPGKTKHLQTINMEEDGITVCDCPGLVFPLFQQSRAAMVCNGVLSIDQMTDWLGPVQILCQRIPSEALNILYSTKMPPPYCNAHDFLVGIAKIKGFVTGHGNPDEARASRLVLKDYVAGKLIHCELPPGTRLKPDEKEKEEGENVEDKEDKVVTDSLDRPVGDVPSMEEVAAQLPTMPQEKSKKPVKTVVPKRKGVVRIATFE</sequence>
<feature type="compositionally biased region" description="Basic and acidic residues" evidence="5">
    <location>
        <begin position="493"/>
        <end position="503"/>
    </location>
</feature>
<keyword evidence="2" id="KW-0547">Nucleotide-binding</keyword>
<evidence type="ECO:0000256" key="2">
    <source>
        <dbReference type="ARBA" id="ARBA00022741"/>
    </source>
</evidence>
<dbReference type="InterPro" id="IPR006073">
    <property type="entry name" value="GTP-bd"/>
</dbReference>
<feature type="compositionally biased region" description="Basic and acidic residues" evidence="5">
    <location>
        <begin position="509"/>
        <end position="522"/>
    </location>
</feature>
<protein>
    <recommendedName>
        <fullName evidence="6">G domain-containing protein</fullName>
    </recommendedName>
</protein>
<keyword evidence="4" id="KW-0342">GTP-binding</keyword>
<dbReference type="Pfam" id="PF01926">
    <property type="entry name" value="MMR_HSR1"/>
    <property type="match status" value="1"/>
</dbReference>
<comment type="caution">
    <text evidence="7">The sequence shown here is derived from an EMBL/GenBank/DDBJ whole genome shotgun (WGS) entry which is preliminary data.</text>
</comment>
<feature type="compositionally biased region" description="Acidic residues" evidence="5">
    <location>
        <begin position="243"/>
        <end position="255"/>
    </location>
</feature>
<evidence type="ECO:0000256" key="5">
    <source>
        <dbReference type="SAM" id="MobiDB-lite"/>
    </source>
</evidence>
<feature type="region of interest" description="Disordered" evidence="5">
    <location>
        <begin position="1"/>
        <end position="45"/>
    </location>
</feature>
<feature type="region of interest" description="Disordered" evidence="5">
    <location>
        <begin position="243"/>
        <end position="283"/>
    </location>
</feature>
<dbReference type="SUPFAM" id="SSF52540">
    <property type="entry name" value="P-loop containing nucleoside triphosphate hydrolases"/>
    <property type="match status" value="1"/>
</dbReference>
<evidence type="ECO:0000259" key="6">
    <source>
        <dbReference type="Pfam" id="PF01926"/>
    </source>
</evidence>
<evidence type="ECO:0000256" key="1">
    <source>
        <dbReference type="ARBA" id="ARBA00022490"/>
    </source>
</evidence>
<dbReference type="EMBL" id="JAPFFF010000006">
    <property type="protein sequence ID" value="KAK8887537.1"/>
    <property type="molecule type" value="Genomic_DNA"/>
</dbReference>
<gene>
    <name evidence="7" type="ORF">M9Y10_038586</name>
</gene>
<evidence type="ECO:0000256" key="3">
    <source>
        <dbReference type="ARBA" id="ARBA00022801"/>
    </source>
</evidence>
<dbReference type="InterPro" id="IPR043358">
    <property type="entry name" value="GNL1-like"/>
</dbReference>
<name>A0ABR2KAM4_9EUKA</name>
<keyword evidence="3" id="KW-0378">Hydrolase</keyword>
<evidence type="ECO:0000256" key="4">
    <source>
        <dbReference type="ARBA" id="ARBA00023134"/>
    </source>
</evidence>
<dbReference type="InterPro" id="IPR027417">
    <property type="entry name" value="P-loop_NTPase"/>
</dbReference>
<organism evidence="7 8">
    <name type="scientific">Tritrichomonas musculus</name>
    <dbReference type="NCBI Taxonomy" id="1915356"/>
    <lineage>
        <taxon>Eukaryota</taxon>
        <taxon>Metamonada</taxon>
        <taxon>Parabasalia</taxon>
        <taxon>Tritrichomonadida</taxon>
        <taxon>Tritrichomonadidae</taxon>
        <taxon>Tritrichomonas</taxon>
    </lineage>
</organism>
<feature type="region of interest" description="Disordered" evidence="5">
    <location>
        <begin position="489"/>
        <end position="526"/>
    </location>
</feature>
<evidence type="ECO:0000313" key="8">
    <source>
        <dbReference type="Proteomes" id="UP001470230"/>
    </source>
</evidence>
<dbReference type="PANTHER" id="PTHR45709:SF2">
    <property type="entry name" value="LARGE SUBUNIT GTPASE 1 HOMOLOG"/>
    <property type="match status" value="1"/>
</dbReference>
<proteinExistence type="predicted"/>
<evidence type="ECO:0000313" key="7">
    <source>
        <dbReference type="EMBL" id="KAK8887537.1"/>
    </source>
</evidence>
<dbReference type="PANTHER" id="PTHR45709">
    <property type="entry name" value="LARGE SUBUNIT GTPASE 1 HOMOLOG-RELATED"/>
    <property type="match status" value="1"/>
</dbReference>
<dbReference type="Proteomes" id="UP001470230">
    <property type="component" value="Unassembled WGS sequence"/>
</dbReference>
<accession>A0ABR2KAM4</accession>
<reference evidence="7 8" key="1">
    <citation type="submission" date="2024-04" db="EMBL/GenBank/DDBJ databases">
        <title>Tritrichomonas musculus Genome.</title>
        <authorList>
            <person name="Alves-Ferreira E."/>
            <person name="Grigg M."/>
            <person name="Lorenzi H."/>
            <person name="Galac M."/>
        </authorList>
    </citation>
    <scope>NUCLEOTIDE SEQUENCE [LARGE SCALE GENOMIC DNA]</scope>
    <source>
        <strain evidence="7 8">EAF2021</strain>
    </source>
</reference>
<feature type="domain" description="G" evidence="6">
    <location>
        <begin position="333"/>
        <end position="408"/>
    </location>
</feature>
<dbReference type="Gene3D" id="3.40.50.300">
    <property type="entry name" value="P-loop containing nucleotide triphosphate hydrolases"/>
    <property type="match status" value="1"/>
</dbReference>
<feature type="compositionally biased region" description="Low complexity" evidence="5">
    <location>
        <begin position="256"/>
        <end position="279"/>
    </location>
</feature>
<dbReference type="CDD" id="cd01857">
    <property type="entry name" value="HSR1_MMR1"/>
    <property type="match status" value="1"/>
</dbReference>
<feature type="compositionally biased region" description="Basic residues" evidence="5">
    <location>
        <begin position="1"/>
        <end position="11"/>
    </location>
</feature>
<keyword evidence="1" id="KW-0963">Cytoplasm</keyword>